<dbReference type="SMART" id="SM00387">
    <property type="entry name" value="HATPase_c"/>
    <property type="match status" value="1"/>
</dbReference>
<dbReference type="Pfam" id="PF02518">
    <property type="entry name" value="HATPase_c"/>
    <property type="match status" value="1"/>
</dbReference>
<dbReference type="CDD" id="cd00082">
    <property type="entry name" value="HisKA"/>
    <property type="match status" value="1"/>
</dbReference>
<dbReference type="PANTHER" id="PTHR43304">
    <property type="entry name" value="PHYTOCHROME-LIKE PROTEIN CPH1"/>
    <property type="match status" value="1"/>
</dbReference>
<feature type="transmembrane region" description="Helical" evidence="6">
    <location>
        <begin position="49"/>
        <end position="68"/>
    </location>
</feature>
<sequence length="718" mass="80571">MAAWFVKNGSSPTAFALLVRVIIITISAELTVDLLLPLFLTPVGGTLQVFWDAVCVFLLSTPSIWLLAIRPLLASLRSEKALLDATVQSTADGILAVSWGRKVDLYNKQYVDMLGIPEEILLSADSQKVTFVANKMVDPAAYVKRLDALYSNKEEVSRDLLYLKDGRIIDRYSRPQLIDGVSVGRVWSFRDITDHVRAEEGLRKSVKRFQELAANVPVGIFETDCEGDCIYVNPEWCRIAGIGFEQALGKGWLAALHPDDVAVIKQEWYRSVEGEREFRLEYRFKTPRGEENWVFGSAVALKGEDGSTTGYLGTIVDINERKWSEQALTESEERFRQVFEQSEDAIVLFEVGSCRIIDLNPTAERLYGFSKSELTDLRFNVFKTREDYHKFIHRVCLLEIGETCNMDQVLNLRRDGSEIHVSVRAKVIKLQGEHAVYCTIRDITERLRMEEEARSIQSQLIMTNKMASLGLLVAGIGHEINNPNNYIMANAQMLDKIVHDLEPMLREESKIRGDFFLGGLPYSRLETALPEMVSAINEGSRRIKKIIGSLKDYSRNGKETTERVDLNSVINSAMILLGHHINKYTDHFLLELDEALPAVQGSAQQLEQVAVNLIMNALQSLTVREQRLSIRASYVPEKRMVCMSISDEGCGIPDGVRERVMEPFFTTRLDSGGTGLGLSITQSIVAAHHGEMQISSRPGEGTTVSVLLPVYDSPQLAQ</sequence>
<dbReference type="InterPro" id="IPR000700">
    <property type="entry name" value="PAS-assoc_C"/>
</dbReference>
<dbReference type="InterPro" id="IPR003661">
    <property type="entry name" value="HisK_dim/P_dom"/>
</dbReference>
<comment type="caution">
    <text evidence="10">The sequence shown here is derived from an EMBL/GenBank/DDBJ whole genome shotgun (WGS) entry which is preliminary data.</text>
</comment>
<keyword evidence="5" id="KW-0418">Kinase</keyword>
<dbReference type="GO" id="GO:0000155">
    <property type="term" value="F:phosphorelay sensor kinase activity"/>
    <property type="evidence" value="ECO:0007669"/>
    <property type="project" value="InterPro"/>
</dbReference>
<dbReference type="RefSeq" id="WP_214172875.1">
    <property type="nucleotide sequence ID" value="NZ_JAHCVJ010000008.1"/>
</dbReference>
<dbReference type="Pfam" id="PF08447">
    <property type="entry name" value="PAS_3"/>
    <property type="match status" value="1"/>
</dbReference>
<dbReference type="Gene3D" id="1.10.287.130">
    <property type="match status" value="1"/>
</dbReference>
<evidence type="ECO:0000259" key="9">
    <source>
        <dbReference type="PROSITE" id="PS50113"/>
    </source>
</evidence>
<dbReference type="InterPro" id="IPR013655">
    <property type="entry name" value="PAS_fold_3"/>
</dbReference>
<keyword evidence="4" id="KW-0808">Transferase</keyword>
<dbReference type="PROSITE" id="PS50109">
    <property type="entry name" value="HIS_KIN"/>
    <property type="match status" value="1"/>
</dbReference>
<accession>A0AAW4LCH6</accession>
<keyword evidence="3" id="KW-0597">Phosphoprotein</keyword>
<protein>
    <recommendedName>
        <fullName evidence="2">histidine kinase</fullName>
        <ecNumber evidence="2">2.7.13.3</ecNumber>
    </recommendedName>
</protein>
<keyword evidence="11" id="KW-1185">Reference proteome</keyword>
<dbReference type="AlphaFoldDB" id="A0AAW4LCH6"/>
<dbReference type="Gene3D" id="3.30.565.10">
    <property type="entry name" value="Histidine kinase-like ATPase, C-terminal domain"/>
    <property type="match status" value="1"/>
</dbReference>
<dbReference type="PANTHER" id="PTHR43304:SF1">
    <property type="entry name" value="PAC DOMAIN-CONTAINING PROTEIN"/>
    <property type="match status" value="1"/>
</dbReference>
<feature type="domain" description="PAC" evidence="9">
    <location>
        <begin position="278"/>
        <end position="330"/>
    </location>
</feature>
<dbReference type="NCBIfam" id="TIGR00229">
    <property type="entry name" value="sensory_box"/>
    <property type="match status" value="2"/>
</dbReference>
<dbReference type="SMART" id="SM00091">
    <property type="entry name" value="PAS"/>
    <property type="match status" value="2"/>
</dbReference>
<dbReference type="InterPro" id="IPR035965">
    <property type="entry name" value="PAS-like_dom_sf"/>
</dbReference>
<evidence type="ECO:0000256" key="6">
    <source>
        <dbReference type="SAM" id="Phobius"/>
    </source>
</evidence>
<dbReference type="SUPFAM" id="SSF55874">
    <property type="entry name" value="ATPase domain of HSP90 chaperone/DNA topoisomerase II/histidine kinase"/>
    <property type="match status" value="1"/>
</dbReference>
<gene>
    <name evidence="10" type="ORF">KI809_17500</name>
</gene>
<dbReference type="PROSITE" id="PS50112">
    <property type="entry name" value="PAS"/>
    <property type="match status" value="2"/>
</dbReference>
<dbReference type="SMART" id="SM00086">
    <property type="entry name" value="PAC"/>
    <property type="match status" value="2"/>
</dbReference>
<evidence type="ECO:0000256" key="5">
    <source>
        <dbReference type="ARBA" id="ARBA00022777"/>
    </source>
</evidence>
<organism evidence="10 11">
    <name type="scientific">Geoanaerobacter pelophilus</name>
    <dbReference type="NCBI Taxonomy" id="60036"/>
    <lineage>
        <taxon>Bacteria</taxon>
        <taxon>Pseudomonadati</taxon>
        <taxon>Thermodesulfobacteriota</taxon>
        <taxon>Desulfuromonadia</taxon>
        <taxon>Geobacterales</taxon>
        <taxon>Geobacteraceae</taxon>
        <taxon>Geoanaerobacter</taxon>
    </lineage>
</organism>
<dbReference type="InterPro" id="IPR003594">
    <property type="entry name" value="HATPase_dom"/>
</dbReference>
<evidence type="ECO:0000313" key="11">
    <source>
        <dbReference type="Proteomes" id="UP000811899"/>
    </source>
</evidence>
<keyword evidence="6" id="KW-0472">Membrane</keyword>
<evidence type="ECO:0000259" key="8">
    <source>
        <dbReference type="PROSITE" id="PS50112"/>
    </source>
</evidence>
<dbReference type="InterPro" id="IPR036097">
    <property type="entry name" value="HisK_dim/P_sf"/>
</dbReference>
<evidence type="ECO:0000256" key="2">
    <source>
        <dbReference type="ARBA" id="ARBA00012438"/>
    </source>
</evidence>
<dbReference type="SUPFAM" id="SSF47384">
    <property type="entry name" value="Homodimeric domain of signal transducing histidine kinase"/>
    <property type="match status" value="1"/>
</dbReference>
<evidence type="ECO:0000256" key="1">
    <source>
        <dbReference type="ARBA" id="ARBA00000085"/>
    </source>
</evidence>
<evidence type="ECO:0000259" key="7">
    <source>
        <dbReference type="PROSITE" id="PS50109"/>
    </source>
</evidence>
<dbReference type="Gene3D" id="3.30.450.20">
    <property type="entry name" value="PAS domain"/>
    <property type="match status" value="3"/>
</dbReference>
<dbReference type="InterPro" id="IPR001610">
    <property type="entry name" value="PAC"/>
</dbReference>
<keyword evidence="6" id="KW-0812">Transmembrane</keyword>
<dbReference type="PRINTS" id="PR00344">
    <property type="entry name" value="BCTRLSENSOR"/>
</dbReference>
<evidence type="ECO:0000256" key="3">
    <source>
        <dbReference type="ARBA" id="ARBA00022553"/>
    </source>
</evidence>
<dbReference type="InterPro" id="IPR000014">
    <property type="entry name" value="PAS"/>
</dbReference>
<proteinExistence type="predicted"/>
<feature type="transmembrane region" description="Helical" evidence="6">
    <location>
        <begin position="14"/>
        <end position="40"/>
    </location>
</feature>
<dbReference type="EC" id="2.7.13.3" evidence="2"/>
<keyword evidence="6" id="KW-1133">Transmembrane helix</keyword>
<comment type="catalytic activity">
    <reaction evidence="1">
        <text>ATP + protein L-histidine = ADP + protein N-phospho-L-histidine.</text>
        <dbReference type="EC" id="2.7.13.3"/>
    </reaction>
</comment>
<feature type="domain" description="PAS" evidence="8">
    <location>
        <begin position="205"/>
        <end position="275"/>
    </location>
</feature>
<name>A0AAW4LCH6_9BACT</name>
<dbReference type="Pfam" id="PF13426">
    <property type="entry name" value="PAS_9"/>
    <property type="match status" value="1"/>
</dbReference>
<evidence type="ECO:0000256" key="4">
    <source>
        <dbReference type="ARBA" id="ARBA00022679"/>
    </source>
</evidence>
<feature type="domain" description="PAS" evidence="8">
    <location>
        <begin position="331"/>
        <end position="374"/>
    </location>
</feature>
<dbReference type="CDD" id="cd00130">
    <property type="entry name" value="PAS"/>
    <property type="match status" value="2"/>
</dbReference>
<evidence type="ECO:0000313" key="10">
    <source>
        <dbReference type="EMBL" id="MBT0666111.1"/>
    </source>
</evidence>
<dbReference type="SUPFAM" id="SSF55785">
    <property type="entry name" value="PYP-like sensor domain (PAS domain)"/>
    <property type="match status" value="3"/>
</dbReference>
<dbReference type="PROSITE" id="PS50113">
    <property type="entry name" value="PAC"/>
    <property type="match status" value="1"/>
</dbReference>
<dbReference type="InterPro" id="IPR004358">
    <property type="entry name" value="Sig_transdc_His_kin-like_C"/>
</dbReference>
<dbReference type="InterPro" id="IPR005467">
    <property type="entry name" value="His_kinase_dom"/>
</dbReference>
<feature type="domain" description="Histidine kinase" evidence="7">
    <location>
        <begin position="475"/>
        <end position="712"/>
    </location>
</feature>
<dbReference type="Proteomes" id="UP000811899">
    <property type="component" value="Unassembled WGS sequence"/>
</dbReference>
<dbReference type="InterPro" id="IPR052162">
    <property type="entry name" value="Sensor_kinase/Photoreceptor"/>
</dbReference>
<dbReference type="InterPro" id="IPR036890">
    <property type="entry name" value="HATPase_C_sf"/>
</dbReference>
<dbReference type="EMBL" id="JAHCVJ010000008">
    <property type="protein sequence ID" value="MBT0666111.1"/>
    <property type="molecule type" value="Genomic_DNA"/>
</dbReference>
<reference evidence="10 11" key="1">
    <citation type="submission" date="2021-05" db="EMBL/GenBank/DDBJ databases">
        <title>The draft genome of Geobacter pelophilus DSM 12255.</title>
        <authorList>
            <person name="Xu Z."/>
            <person name="Masuda Y."/>
            <person name="Itoh H."/>
            <person name="Senoo K."/>
        </authorList>
    </citation>
    <scope>NUCLEOTIDE SEQUENCE [LARGE SCALE GENOMIC DNA]</scope>
    <source>
        <strain evidence="10 11">DSM 12255</strain>
    </source>
</reference>